<accession>A0A4Z1HM38</accession>
<proteinExistence type="predicted"/>
<evidence type="ECO:0000313" key="2">
    <source>
        <dbReference type="EMBL" id="TGO49711.1"/>
    </source>
</evidence>
<comment type="caution">
    <text evidence="2">The sequence shown here is derived from an EMBL/GenBank/DDBJ whole genome shotgun (WGS) entry which is preliminary data.</text>
</comment>
<organism evidence="2 3">
    <name type="scientific">Botryotinia convoluta</name>
    <dbReference type="NCBI Taxonomy" id="54673"/>
    <lineage>
        <taxon>Eukaryota</taxon>
        <taxon>Fungi</taxon>
        <taxon>Dikarya</taxon>
        <taxon>Ascomycota</taxon>
        <taxon>Pezizomycotina</taxon>
        <taxon>Leotiomycetes</taxon>
        <taxon>Helotiales</taxon>
        <taxon>Sclerotiniaceae</taxon>
        <taxon>Botryotinia</taxon>
    </lineage>
</organism>
<name>A0A4Z1HM38_9HELO</name>
<reference evidence="2 3" key="1">
    <citation type="submission" date="2017-12" db="EMBL/GenBank/DDBJ databases">
        <title>Comparative genomics of Botrytis spp.</title>
        <authorList>
            <person name="Valero-Jimenez C.A."/>
            <person name="Tapia P."/>
            <person name="Veloso J."/>
            <person name="Silva-Moreno E."/>
            <person name="Staats M."/>
            <person name="Valdes J.H."/>
            <person name="Van Kan J.A.L."/>
        </authorList>
    </citation>
    <scope>NUCLEOTIDE SEQUENCE [LARGE SCALE GENOMIC DNA]</scope>
    <source>
        <strain evidence="2 3">MUCL11595</strain>
    </source>
</reference>
<protein>
    <submittedName>
        <fullName evidence="2">Uncharacterized protein</fullName>
    </submittedName>
</protein>
<sequence>MDLLDYGDIIDIDGDNTLPASLDELPDHKTWSKTMISPSFYAIKDEYEDKEKMAELEKSLWTENRKIREHGKAKREKFRLGEVIEAPLRVQRDGEKDGDKEDVDSDDDDDDEAPEIKDKDGDLDMDADRMATEKELAAGIEQAEMEEAMVESAYRL</sequence>
<evidence type="ECO:0000313" key="3">
    <source>
        <dbReference type="Proteomes" id="UP000297527"/>
    </source>
</evidence>
<feature type="compositionally biased region" description="Basic and acidic residues" evidence="1">
    <location>
        <begin position="90"/>
        <end position="99"/>
    </location>
</feature>
<feature type="compositionally biased region" description="Basic and acidic residues" evidence="1">
    <location>
        <begin position="114"/>
        <end position="130"/>
    </location>
</feature>
<dbReference type="Proteomes" id="UP000297527">
    <property type="component" value="Unassembled WGS sequence"/>
</dbReference>
<dbReference type="AlphaFoldDB" id="A0A4Z1HM38"/>
<keyword evidence="3" id="KW-1185">Reference proteome</keyword>
<gene>
    <name evidence="2" type="ORF">BCON_0203g00240</name>
</gene>
<feature type="compositionally biased region" description="Acidic residues" evidence="1">
    <location>
        <begin position="100"/>
        <end position="113"/>
    </location>
</feature>
<dbReference type="EMBL" id="PQXN01000202">
    <property type="protein sequence ID" value="TGO49711.1"/>
    <property type="molecule type" value="Genomic_DNA"/>
</dbReference>
<evidence type="ECO:0000256" key="1">
    <source>
        <dbReference type="SAM" id="MobiDB-lite"/>
    </source>
</evidence>
<feature type="region of interest" description="Disordered" evidence="1">
    <location>
        <begin position="86"/>
        <end position="130"/>
    </location>
</feature>